<feature type="signal peptide" evidence="1">
    <location>
        <begin position="1"/>
        <end position="18"/>
    </location>
</feature>
<feature type="chain" id="PRO_5013868008" description="Peptidase C14 caspase domain-containing protein" evidence="1">
    <location>
        <begin position="19"/>
        <end position="1338"/>
    </location>
</feature>
<proteinExistence type="predicted"/>
<dbReference type="OrthoDB" id="1492850at2"/>
<reference evidence="3 4" key="1">
    <citation type="submission" date="2017-08" db="EMBL/GenBank/DDBJ databases">
        <title>The whole genome shortgun sequences of strain Leeuwenhoekiella nanhaiensis G18 from the South China Sea.</title>
        <authorList>
            <person name="Liu Q."/>
        </authorList>
    </citation>
    <scope>NUCLEOTIDE SEQUENCE [LARGE SCALE GENOMIC DNA]</scope>
    <source>
        <strain evidence="3 4">G18</strain>
    </source>
</reference>
<dbReference type="SUPFAM" id="SSF82171">
    <property type="entry name" value="DPP6 N-terminal domain-like"/>
    <property type="match status" value="1"/>
</dbReference>
<protein>
    <recommendedName>
        <fullName evidence="2">Peptidase C14 caspase domain-containing protein</fullName>
    </recommendedName>
</protein>
<dbReference type="Pfam" id="PF00656">
    <property type="entry name" value="Peptidase_C14"/>
    <property type="match status" value="1"/>
</dbReference>
<feature type="domain" description="Peptidase C14 caspase" evidence="2">
    <location>
        <begin position="1076"/>
        <end position="1330"/>
    </location>
</feature>
<keyword evidence="1" id="KW-0732">Signal</keyword>
<evidence type="ECO:0000256" key="1">
    <source>
        <dbReference type="SAM" id="SignalP"/>
    </source>
</evidence>
<dbReference type="SUPFAM" id="SSF52129">
    <property type="entry name" value="Caspase-like"/>
    <property type="match status" value="1"/>
</dbReference>
<name>A0A2G1VNQ0_9FLAO</name>
<dbReference type="GO" id="GO:0006508">
    <property type="term" value="P:proteolysis"/>
    <property type="evidence" value="ECO:0007669"/>
    <property type="project" value="InterPro"/>
</dbReference>
<dbReference type="Proteomes" id="UP000229433">
    <property type="component" value="Unassembled WGS sequence"/>
</dbReference>
<organism evidence="3 4">
    <name type="scientific">Leeuwenhoekiella nanhaiensis</name>
    <dbReference type="NCBI Taxonomy" id="1655491"/>
    <lineage>
        <taxon>Bacteria</taxon>
        <taxon>Pseudomonadati</taxon>
        <taxon>Bacteroidota</taxon>
        <taxon>Flavobacteriia</taxon>
        <taxon>Flavobacteriales</taxon>
        <taxon>Flavobacteriaceae</taxon>
        <taxon>Leeuwenhoekiella</taxon>
    </lineage>
</organism>
<dbReference type="InterPro" id="IPR011600">
    <property type="entry name" value="Pept_C14_caspase"/>
</dbReference>
<accession>A0A2G1VNQ0</accession>
<evidence type="ECO:0000313" key="4">
    <source>
        <dbReference type="Proteomes" id="UP000229433"/>
    </source>
</evidence>
<dbReference type="GO" id="GO:0004197">
    <property type="term" value="F:cysteine-type endopeptidase activity"/>
    <property type="evidence" value="ECO:0007669"/>
    <property type="project" value="InterPro"/>
</dbReference>
<dbReference type="Gene3D" id="3.40.50.1460">
    <property type="match status" value="1"/>
</dbReference>
<gene>
    <name evidence="3" type="ORF">CJ305_14835</name>
</gene>
<comment type="caution">
    <text evidence="3">The sequence shown here is derived from an EMBL/GenBank/DDBJ whole genome shotgun (WGS) entry which is preliminary data.</text>
</comment>
<dbReference type="InterPro" id="IPR029030">
    <property type="entry name" value="Caspase-like_dom_sf"/>
</dbReference>
<dbReference type="RefSeq" id="WP_099647084.1">
    <property type="nucleotide sequence ID" value="NZ_KZ319296.1"/>
</dbReference>
<dbReference type="EMBL" id="NQXA01000014">
    <property type="protein sequence ID" value="PHQ28391.1"/>
    <property type="molecule type" value="Genomic_DNA"/>
</dbReference>
<keyword evidence="4" id="KW-1185">Reference proteome</keyword>
<sequence>MLRYIKYLILLTACTCLAQQASLRTNFGLNTWDYHLGSASTLNANQNRLVLHNFKELSVWDLEHFVVLKNISLEGRIKNASGSDAQDYRIQGVSISPSGKILGYQQIINTEDEKQPDAFYLLIDLDTGNEIQRFTLEEPVQAAYFDSENRIIIRSCINYCEQLRIQSYDLKTQKLDFHEFKARAELSYTESLTSLDTGSVRKEVFLDREDLFLYDYRTQKRIDLQKPAAFNPQETYATDVFFGPGNTLIFKHTSAVSVLDSATGTLLLDSFPSAVQDHFDLNGTLNPDGDFMLYTRENAEKKLTLYLYNLANQKSSILGLLDANSQTVYNTLTHPLLQEHDFNLNRSLLQLRFQQRALSLQAKNYVFGANDSKWVTVYDDGSLLVFDAKTGKQSRFNALDSLKPAYSQISHIAFFKNHLLMVFITSSNKIELIAFDLEKLEFTQQLTLPETNACDAFTIIPEEHKVVLQINSYVESGGWTFGSKGRKDVVIDLNSFKVLPISRFEDQLYDVLYYTNSGTEVVGYKAGRGSSVYAAESFRLLKNYPNQLYFKEAGKVYFLEVLKDSIQEERITDCWDCEEFFKTDTVTVIRPAGLRLHTAKKTISLTPSADRLADLEIRNTFFYDLIHEKQQVHFKRNGNILFTVDLKKGKLLEAKNTSLLPHLQTDTGSIYLQDIQENENTFRFEDEEYTYGPSIRYTSSPDAKDYRFLEVKNASLFYDFEYLSDRYIATRRVGQGQIFSINSETDLPQVLTQDPEMPDIYVEADLTKNLSFSFIDVETQTQSDLVLDDRWIGTPPQKLFLRLGDQVFFNDSLTNHLHRMDFEATPAKITSRITPLETYLQYKPDAPQKTKFTYSENDNLVAVKTAKEDSLQPSVLMLPEGDFIIAYPDNYFMGTRNIFKYTWYAEGEKIYQPEQFDLRYNRPDIVLERLGYADSTTLAAYKKLYENRLKKMGFNSKSLIKSTLPEVRIVNQNNISGTNTTGTLQLTLSAGANGGELESLHIWINNVPIYGVEGIKIADAEKKKLAKELRIDLANGSNTIQVSVRNTEGIESIKETLIVDCFKDQKEKDLYLVSLGVSSFKNSGYNLKYAAKDARDITQLVKTNELFNQVHVLQLLNEEVTPAVLPKIRNFVSKAGRDDVVMVFLASHGLLTSDFEYYLAGNQTNFDNPAQGGISYEALDASLDGIPALSKILILDACHSGELEPEFTSLSTADNADKDGVIKSRGAIVVTTKASKLDEYERLNLDIFTDLRRGSGAFVLSSAGGAEFAYEGDQWNNGLFTYSFINGIKTRKADLNADTTIMLNELQEYVSHEVKRLSDGRQTPAFRSQNIALNYRLW</sequence>
<evidence type="ECO:0000259" key="2">
    <source>
        <dbReference type="Pfam" id="PF00656"/>
    </source>
</evidence>
<evidence type="ECO:0000313" key="3">
    <source>
        <dbReference type="EMBL" id="PHQ28391.1"/>
    </source>
</evidence>